<evidence type="ECO:0000259" key="1">
    <source>
        <dbReference type="Pfam" id="PF03184"/>
    </source>
</evidence>
<dbReference type="OrthoDB" id="78941at2759"/>
<dbReference type="Proteomes" id="UP000243579">
    <property type="component" value="Unassembled WGS sequence"/>
</dbReference>
<dbReference type="EMBL" id="JNBR01002899">
    <property type="protein sequence ID" value="OQR80643.1"/>
    <property type="molecule type" value="Genomic_DNA"/>
</dbReference>
<reference evidence="2 3" key="1">
    <citation type="journal article" date="2014" name="Genome Biol. Evol.">
        <title>The secreted proteins of Achlya hypogyna and Thraustotheca clavata identify the ancestral oomycete secretome and reveal gene acquisitions by horizontal gene transfer.</title>
        <authorList>
            <person name="Misner I."/>
            <person name="Blouin N."/>
            <person name="Leonard G."/>
            <person name="Richards T.A."/>
            <person name="Lane C.E."/>
        </authorList>
    </citation>
    <scope>NUCLEOTIDE SEQUENCE [LARGE SCALE GENOMIC DNA]</scope>
    <source>
        <strain evidence="2 3">ATCC 48635</strain>
    </source>
</reference>
<dbReference type="InterPro" id="IPR050863">
    <property type="entry name" value="CenT-Element_Derived"/>
</dbReference>
<dbReference type="InterPro" id="IPR004875">
    <property type="entry name" value="DDE_SF_endonuclease_dom"/>
</dbReference>
<feature type="domain" description="DDE-1" evidence="1">
    <location>
        <begin position="177"/>
        <end position="246"/>
    </location>
</feature>
<dbReference type="Pfam" id="PF03184">
    <property type="entry name" value="DDE_1"/>
    <property type="match status" value="1"/>
</dbReference>
<dbReference type="PANTHER" id="PTHR19303">
    <property type="entry name" value="TRANSPOSON"/>
    <property type="match status" value="1"/>
</dbReference>
<keyword evidence="3" id="KW-1185">Reference proteome</keyword>
<comment type="caution">
    <text evidence="2">The sequence shown here is derived from an EMBL/GenBank/DDBJ whole genome shotgun (WGS) entry which is preliminary data.</text>
</comment>
<evidence type="ECO:0000313" key="3">
    <source>
        <dbReference type="Proteomes" id="UP000243579"/>
    </source>
</evidence>
<name>A0A1V9Y4J5_ACHHY</name>
<dbReference type="GO" id="GO:0005634">
    <property type="term" value="C:nucleus"/>
    <property type="evidence" value="ECO:0007669"/>
    <property type="project" value="TreeGrafter"/>
</dbReference>
<protein>
    <recommendedName>
        <fullName evidence="1">DDE-1 domain-containing protein</fullName>
    </recommendedName>
</protein>
<accession>A0A1V9Y4J5</accession>
<proteinExistence type="predicted"/>
<dbReference type="GO" id="GO:0003677">
    <property type="term" value="F:DNA binding"/>
    <property type="evidence" value="ECO:0007669"/>
    <property type="project" value="TreeGrafter"/>
</dbReference>
<gene>
    <name evidence="2" type="ORF">ACHHYP_20866</name>
</gene>
<dbReference type="AlphaFoldDB" id="A0A1V9Y4J5"/>
<sequence length="263" mass="29749">MRDRRRENRALSVAHMVRFIFQHHRCWYEDYMVAHSSAGLHSLSELCRRFAYRHGFSRRTATQSAMLAADMATQQKQFCLFFWELYSQLPPSMLINVDETGICIDMPPKSILAEKGKSAAIDKCEKTSGRMTAVLAVRSNGDKLPIMFILKAKPGGTIEQRELDQYPAPHTYILGCKLIAIPTNCTSVIQPLDVGVMGPFKAALRRLWLEEDEKLCESAAEKRHRAIRRAIKAWANITQATVRSSFIKALPKPTHEPAPTFSG</sequence>
<dbReference type="PANTHER" id="PTHR19303:SF57">
    <property type="entry name" value="HTH CENPB-TYPE DOMAIN-CONTAINING PROTEIN"/>
    <property type="match status" value="1"/>
</dbReference>
<organism evidence="2 3">
    <name type="scientific">Achlya hypogyna</name>
    <name type="common">Oomycete</name>
    <name type="synonym">Protoachlya hypogyna</name>
    <dbReference type="NCBI Taxonomy" id="1202772"/>
    <lineage>
        <taxon>Eukaryota</taxon>
        <taxon>Sar</taxon>
        <taxon>Stramenopiles</taxon>
        <taxon>Oomycota</taxon>
        <taxon>Saprolegniomycetes</taxon>
        <taxon>Saprolegniales</taxon>
        <taxon>Achlyaceae</taxon>
        <taxon>Achlya</taxon>
    </lineage>
</organism>
<evidence type="ECO:0000313" key="2">
    <source>
        <dbReference type="EMBL" id="OQR80643.1"/>
    </source>
</evidence>